<sequence length="397" mass="44757">MEDPLSLLLFIAPPLLLIYKYQNDVPLTYESPLDFWHGVQLSECSTTREANNKRCAAYQKKAATTPAYLKGPRCSRRMLLKRRKDELDAIYQYPRLGKSHRTVVAMVDSETRDLLIKLRRQILAPLFLHDSLSTQGNWCPSCNIIPGEDLHITVAVPWWWHSLQPNHEEISREMGGRLRQTVMLGMHHPFQCEVDRIVLLGGRVLVALFRTCSERGNVTDRSSTNVDAFVRLRRELVRCFTEQSSDGRRQPLTHGSVNNLPSLRRAPSIELKTPGMEEGDGFIHCTLARLPHTISAGDTSLEDVLTALDECNALCSGHRMEIDKLRFLHSEGRGGNSNPMYKPLYDEYIEFPKSEAVKIGGQTGQATIGAVRDITRASLKDSLFAEPPPLKRGNTDG</sequence>
<evidence type="ECO:0000256" key="1">
    <source>
        <dbReference type="SAM" id="MobiDB-lite"/>
    </source>
</evidence>
<protein>
    <submittedName>
        <fullName evidence="2">Uncharacterized protein</fullName>
    </submittedName>
</protein>
<feature type="region of interest" description="Disordered" evidence="1">
    <location>
        <begin position="246"/>
        <end position="265"/>
    </location>
</feature>
<proteinExistence type="predicted"/>
<evidence type="ECO:0000313" key="3">
    <source>
        <dbReference type="Proteomes" id="UP001165065"/>
    </source>
</evidence>
<accession>A0A9W7FZX3</accession>
<dbReference type="AlphaFoldDB" id="A0A9W7FZX3"/>
<comment type="caution">
    <text evidence="2">The sequence shown here is derived from an EMBL/GenBank/DDBJ whole genome shotgun (WGS) entry which is preliminary data.</text>
</comment>
<dbReference type="OrthoDB" id="43421at2759"/>
<name>A0A9W7FZX3_9STRA</name>
<dbReference type="Proteomes" id="UP001165065">
    <property type="component" value="Unassembled WGS sequence"/>
</dbReference>
<keyword evidence="3" id="KW-1185">Reference proteome</keyword>
<dbReference type="EMBL" id="BRYA01000693">
    <property type="protein sequence ID" value="GMI30031.1"/>
    <property type="molecule type" value="Genomic_DNA"/>
</dbReference>
<evidence type="ECO:0000313" key="2">
    <source>
        <dbReference type="EMBL" id="GMI30031.1"/>
    </source>
</evidence>
<reference evidence="3" key="1">
    <citation type="journal article" date="2023" name="Commun. Biol.">
        <title>Genome analysis of Parmales, the sister group of diatoms, reveals the evolutionary specialization of diatoms from phago-mixotrophs to photoautotrophs.</title>
        <authorList>
            <person name="Ban H."/>
            <person name="Sato S."/>
            <person name="Yoshikawa S."/>
            <person name="Yamada K."/>
            <person name="Nakamura Y."/>
            <person name="Ichinomiya M."/>
            <person name="Sato N."/>
            <person name="Blanc-Mathieu R."/>
            <person name="Endo H."/>
            <person name="Kuwata A."/>
            <person name="Ogata H."/>
        </authorList>
    </citation>
    <scope>NUCLEOTIDE SEQUENCE [LARGE SCALE GENOMIC DNA]</scope>
</reference>
<gene>
    <name evidence="2" type="ORF">TrCOL_g10875</name>
</gene>
<organism evidence="2 3">
    <name type="scientific">Triparma columacea</name>
    <dbReference type="NCBI Taxonomy" id="722753"/>
    <lineage>
        <taxon>Eukaryota</taxon>
        <taxon>Sar</taxon>
        <taxon>Stramenopiles</taxon>
        <taxon>Ochrophyta</taxon>
        <taxon>Bolidophyceae</taxon>
        <taxon>Parmales</taxon>
        <taxon>Triparmaceae</taxon>
        <taxon>Triparma</taxon>
    </lineage>
</organism>